<dbReference type="Proteomes" id="UP000253215">
    <property type="component" value="Unassembled WGS sequence"/>
</dbReference>
<sequence length="67" mass="7578">MVNFEKCTKCKKGVWGFPQNVKSQKSVCRVPANWLIDLFIFACVRTRANLASMKVGQVLGESKILLF</sequence>
<proteinExistence type="predicted"/>
<protein>
    <submittedName>
        <fullName evidence="1">Uncharacterized protein</fullName>
    </submittedName>
</protein>
<reference evidence="1 2" key="1">
    <citation type="journal article" date="2018" name="Sci. Rep.">
        <title>Network-guided genomic and metagenomic analysis of the faecal microbiota of the critically endangered kakapo.</title>
        <authorList>
            <person name="Waite D.W."/>
            <person name="Dsouza M."/>
            <person name="Sekiguchi Y."/>
            <person name="Hugenholtz P."/>
            <person name="Taylor M.W."/>
        </authorList>
    </citation>
    <scope>NUCLEOTIDE SEQUENCE [LARGE SCALE GENOMIC DNA]</scope>
    <source>
        <strain evidence="1 2">BI02</strain>
    </source>
</reference>
<comment type="caution">
    <text evidence="1">The sequence shown here is derived from an EMBL/GenBank/DDBJ whole genome shotgun (WGS) entry which is preliminary data.</text>
</comment>
<organism evidence="1 2">
    <name type="scientific">Streptococcus gallolyticus</name>
    <dbReference type="NCBI Taxonomy" id="315405"/>
    <lineage>
        <taxon>Bacteria</taxon>
        <taxon>Bacillati</taxon>
        <taxon>Bacillota</taxon>
        <taxon>Bacilli</taxon>
        <taxon>Lactobacillales</taxon>
        <taxon>Streptococcaceae</taxon>
        <taxon>Streptococcus</taxon>
    </lineage>
</organism>
<evidence type="ECO:0000313" key="2">
    <source>
        <dbReference type="Proteomes" id="UP000253215"/>
    </source>
</evidence>
<dbReference type="EMBL" id="NETH01000075">
    <property type="protein sequence ID" value="RCW16152.1"/>
    <property type="molecule type" value="Genomic_DNA"/>
</dbReference>
<name>A0A368UAT5_9STRE</name>
<gene>
    <name evidence="1" type="ORF">CAC02_10225</name>
</gene>
<accession>A0A368UAT5</accession>
<evidence type="ECO:0000313" key="1">
    <source>
        <dbReference type="EMBL" id="RCW16152.1"/>
    </source>
</evidence>
<dbReference type="AlphaFoldDB" id="A0A368UAT5"/>